<dbReference type="InterPro" id="IPR003675">
    <property type="entry name" value="Rce1/LyrA-like_dom"/>
</dbReference>
<dbReference type="GO" id="GO:0016592">
    <property type="term" value="C:mediator complex"/>
    <property type="evidence" value="ECO:0007669"/>
    <property type="project" value="TreeGrafter"/>
</dbReference>
<keyword evidence="2" id="KW-1133">Transmembrane helix</keyword>
<dbReference type="GO" id="GO:0004175">
    <property type="term" value="F:endopeptidase activity"/>
    <property type="evidence" value="ECO:0007669"/>
    <property type="project" value="UniProtKB-ARBA"/>
</dbReference>
<keyword evidence="2" id="KW-0812">Transmembrane</keyword>
<feature type="transmembrane region" description="Helical" evidence="2">
    <location>
        <begin position="412"/>
        <end position="429"/>
    </location>
</feature>
<feature type="compositionally biased region" description="Low complexity" evidence="1">
    <location>
        <begin position="775"/>
        <end position="786"/>
    </location>
</feature>
<protein>
    <recommendedName>
        <fullName evidence="3">CAAX prenyl protease 2/Lysostaphin resistance protein A-like domain-containing protein</fullName>
    </recommendedName>
</protein>
<dbReference type="GO" id="GO:0080120">
    <property type="term" value="P:CAAX-box protein maturation"/>
    <property type="evidence" value="ECO:0007669"/>
    <property type="project" value="UniProtKB-ARBA"/>
</dbReference>
<dbReference type="AlphaFoldDB" id="A0AAQ3PFP7"/>
<feature type="transmembrane region" description="Helical" evidence="2">
    <location>
        <begin position="356"/>
        <end position="376"/>
    </location>
</feature>
<dbReference type="PANTHER" id="PTHR12433">
    <property type="entry name" value="MEDIATOR OF RNA POLYMERASE II TRANSCRIPTION SUBUNIT 25"/>
    <property type="match status" value="1"/>
</dbReference>
<feature type="transmembrane region" description="Helical" evidence="2">
    <location>
        <begin position="441"/>
        <end position="459"/>
    </location>
</feature>
<feature type="compositionally biased region" description="Low complexity" evidence="1">
    <location>
        <begin position="513"/>
        <end position="524"/>
    </location>
</feature>
<evidence type="ECO:0000313" key="5">
    <source>
        <dbReference type="Proteomes" id="UP001341281"/>
    </source>
</evidence>
<dbReference type="GO" id="GO:0005667">
    <property type="term" value="C:transcription regulator complex"/>
    <property type="evidence" value="ECO:0007669"/>
    <property type="project" value="TreeGrafter"/>
</dbReference>
<feature type="transmembrane region" description="Helical" evidence="2">
    <location>
        <begin position="388"/>
        <end position="406"/>
    </location>
</feature>
<feature type="transmembrane region" description="Helical" evidence="2">
    <location>
        <begin position="232"/>
        <end position="254"/>
    </location>
</feature>
<accession>A0AAQ3PFP7</accession>
<feature type="compositionally biased region" description="Low complexity" evidence="1">
    <location>
        <begin position="795"/>
        <end position="804"/>
    </location>
</feature>
<name>A0AAQ3PFP7_PASNO</name>
<feature type="region of interest" description="Disordered" evidence="1">
    <location>
        <begin position="513"/>
        <end position="535"/>
    </location>
</feature>
<dbReference type="PANTHER" id="PTHR12433:SF11">
    <property type="entry name" value="MEDIATOR OF RNA POLYMERASE II TRANSCRIPTION SUBUNIT 25"/>
    <property type="match status" value="1"/>
</dbReference>
<reference evidence="4 5" key="1">
    <citation type="submission" date="2024-02" db="EMBL/GenBank/DDBJ databases">
        <title>High-quality chromosome-scale genome assembly of Pensacola bahiagrass (Paspalum notatum Flugge var. saurae).</title>
        <authorList>
            <person name="Vega J.M."/>
            <person name="Podio M."/>
            <person name="Orjuela J."/>
            <person name="Siena L.A."/>
            <person name="Pessino S.C."/>
            <person name="Combes M.C."/>
            <person name="Mariac C."/>
            <person name="Albertini E."/>
            <person name="Pupilli F."/>
            <person name="Ortiz J.P.A."/>
            <person name="Leblanc O."/>
        </authorList>
    </citation>
    <scope>NUCLEOTIDE SEQUENCE [LARGE SCALE GENOMIC DNA]</scope>
    <source>
        <strain evidence="4">R1</strain>
        <tissue evidence="4">Leaf</tissue>
    </source>
</reference>
<feature type="domain" description="CAAX prenyl protease 2/Lysostaphin resistance protein A-like" evidence="3">
    <location>
        <begin position="358"/>
        <end position="444"/>
    </location>
</feature>
<feature type="region of interest" description="Disordered" evidence="1">
    <location>
        <begin position="775"/>
        <end position="804"/>
    </location>
</feature>
<proteinExistence type="predicted"/>
<dbReference type="EMBL" id="CP144745">
    <property type="protein sequence ID" value="WVZ49949.1"/>
    <property type="molecule type" value="Genomic_DNA"/>
</dbReference>
<feature type="region of interest" description="Disordered" evidence="1">
    <location>
        <begin position="1"/>
        <end position="75"/>
    </location>
</feature>
<sequence>MQAAAFPHRPVPLPLPGAGRASRGGGGWRPWRGGTARLPPSPFPAAVFPDRPVPLPLPDTSRASRGGRSMGDGRWRTAHGSAAAVGWPAPGGCPGAQPLCACAAAPVGGPRPAAACYCHTSFFARPPPLPRRTAAAKGWKLWHSSCFRNDQDGPTTSDDGSGFVYVAQSESPSRADVEEEEEVGGSSGQQGQNYKDGGWFLQIKENLHGRIIRFQAQCWTVPWTGQTIAQVMILWIATFWFVGSWIVPFLAHVAGFSKETLTHRGQALYSLLTDITEGLAGIAILHQCLGRFRPLPPGWFEFNLKGKWHFDVALGCLLFPLVNLLSHINISLVPMSPGPVVGVSSVEQSIVARDPVAMALYAVVVTVCAPIWEEIVFRGFLLPSLTRYMPLPWSILASAAAFALAHFNAQRVMPLVFLGVVMGGVFARSRNLLASMVLHSLWNGFVFLDLMKLGLLWGFDRSFCITRRRLKCAVIVLPSQTLLLSMSDKANRMIGMLFPGDMVLFKPQVSSTQEPTMQQQQQQQQPPPLQQRPHQQQQLLQQQYMQMQPQGYMNNKQYAGSADFLVFRTLNQHGFLQQLQEKKLCAVITLPSQTLLLSMSEKESRMIGMLFPVDKVVFKPQMSTQPQPIEQQQELQQHGMHMQPLGLPLLEQPRTQPQPQMQPMQKQQNYVKFWEGYRSRTASEIKYVGRADFPVFRTLTQHGFLQQLQEKKLCAVIVLPSQTLLLSTSDKANRMIGMLFPGDMVVFKPEVSTQEPTMLQQLQLQQQQLHQQQQLLQQQHMQMQPQGLPPPPQPQQHQQQMQQE</sequence>
<feature type="transmembrane region" description="Helical" evidence="2">
    <location>
        <begin position="312"/>
        <end position="336"/>
    </location>
</feature>
<dbReference type="GO" id="GO:0045944">
    <property type="term" value="P:positive regulation of transcription by RNA polymerase II"/>
    <property type="evidence" value="ECO:0007669"/>
    <property type="project" value="TreeGrafter"/>
</dbReference>
<evidence type="ECO:0000256" key="2">
    <source>
        <dbReference type="SAM" id="Phobius"/>
    </source>
</evidence>
<evidence type="ECO:0000313" key="4">
    <source>
        <dbReference type="EMBL" id="WVZ49949.1"/>
    </source>
</evidence>
<evidence type="ECO:0000256" key="1">
    <source>
        <dbReference type="SAM" id="MobiDB-lite"/>
    </source>
</evidence>
<evidence type="ECO:0000259" key="3">
    <source>
        <dbReference type="Pfam" id="PF02517"/>
    </source>
</evidence>
<keyword evidence="2" id="KW-0472">Membrane</keyword>
<organism evidence="4 5">
    <name type="scientific">Paspalum notatum var. saurae</name>
    <dbReference type="NCBI Taxonomy" id="547442"/>
    <lineage>
        <taxon>Eukaryota</taxon>
        <taxon>Viridiplantae</taxon>
        <taxon>Streptophyta</taxon>
        <taxon>Embryophyta</taxon>
        <taxon>Tracheophyta</taxon>
        <taxon>Spermatophyta</taxon>
        <taxon>Magnoliopsida</taxon>
        <taxon>Liliopsida</taxon>
        <taxon>Poales</taxon>
        <taxon>Poaceae</taxon>
        <taxon>PACMAD clade</taxon>
        <taxon>Panicoideae</taxon>
        <taxon>Andropogonodae</taxon>
        <taxon>Paspaleae</taxon>
        <taxon>Paspalinae</taxon>
        <taxon>Paspalum</taxon>
    </lineage>
</organism>
<dbReference type="Proteomes" id="UP001341281">
    <property type="component" value="Chromosome 01"/>
</dbReference>
<feature type="region of interest" description="Disordered" evidence="1">
    <location>
        <begin position="170"/>
        <end position="192"/>
    </location>
</feature>
<keyword evidence="5" id="KW-1185">Reference proteome</keyword>
<dbReference type="Pfam" id="PF02517">
    <property type="entry name" value="Rce1-like"/>
    <property type="match status" value="1"/>
</dbReference>
<gene>
    <name evidence="4" type="ORF">U9M48_001263</name>
</gene>